<name>A0A3B3IGS0_ORYLA</name>
<reference evidence="3" key="3">
    <citation type="submission" date="2025-09" db="UniProtKB">
        <authorList>
            <consortium name="Ensembl"/>
        </authorList>
    </citation>
    <scope>IDENTIFICATION</scope>
    <source>
        <strain evidence="3">Hd-rR</strain>
    </source>
</reference>
<dbReference type="InterPro" id="IPR026664">
    <property type="entry name" value="Stereocilin-rel"/>
</dbReference>
<evidence type="ECO:0000256" key="1">
    <source>
        <dbReference type="ARBA" id="ARBA00022729"/>
    </source>
</evidence>
<keyword evidence="2" id="KW-0325">Glycoprotein</keyword>
<evidence type="ECO:0000313" key="4">
    <source>
        <dbReference type="Proteomes" id="UP000001038"/>
    </source>
</evidence>
<evidence type="ECO:0000256" key="2">
    <source>
        <dbReference type="ARBA" id="ARBA00023180"/>
    </source>
</evidence>
<dbReference type="GO" id="GO:0009986">
    <property type="term" value="C:cell surface"/>
    <property type="evidence" value="ECO:0000318"/>
    <property type="project" value="GO_Central"/>
</dbReference>
<protein>
    <submittedName>
        <fullName evidence="3">Otoancorin</fullName>
    </submittedName>
</protein>
<dbReference type="GO" id="GO:0007160">
    <property type="term" value="P:cell-matrix adhesion"/>
    <property type="evidence" value="ECO:0000318"/>
    <property type="project" value="GO_Central"/>
</dbReference>
<organism evidence="3 4">
    <name type="scientific">Oryzias latipes</name>
    <name type="common">Japanese rice fish</name>
    <name type="synonym">Japanese killifish</name>
    <dbReference type="NCBI Taxonomy" id="8090"/>
    <lineage>
        <taxon>Eukaryota</taxon>
        <taxon>Metazoa</taxon>
        <taxon>Chordata</taxon>
        <taxon>Craniata</taxon>
        <taxon>Vertebrata</taxon>
        <taxon>Euteleostomi</taxon>
        <taxon>Actinopterygii</taxon>
        <taxon>Neopterygii</taxon>
        <taxon>Teleostei</taxon>
        <taxon>Neoteleostei</taxon>
        <taxon>Acanthomorphata</taxon>
        <taxon>Ovalentaria</taxon>
        <taxon>Atherinomorphae</taxon>
        <taxon>Beloniformes</taxon>
        <taxon>Adrianichthyidae</taxon>
        <taxon>Oryziinae</taxon>
        <taxon>Oryzias</taxon>
    </lineage>
</organism>
<keyword evidence="4" id="KW-1185">Reference proteome</keyword>
<dbReference type="AlphaFoldDB" id="A0A3B3IGS0"/>
<sequence>MGFQDIAKKLMMKCQSKGFPLPQMTLLKSVFNSSDLIAADRTAEQSSTLLPTFLQVLTSITPGKNNDPNNQLNLMNTVDKITNKMLNCSHLSFMIQKIKNSSESSSCFLRAFVAPLSWTALITQEDNNLDPDSYDALLWAAKPVLVDVPSETMKLPTKVEGQNMKNMMNMLQEVYKTMTDIQRTQVLKWAKEQIMENYFNCTLRPPPDPQSVLMYHCKPSLQWLDLESLSIMGPYISQLMPEDVDSCPKQKLCEFFLSAQLRSSVGEAAEMGPSLSKKFLQRIQECFSENEFQHHVDKLGPLACYYDAPDLTPDLSQRLLSQLNDCNHTLNPMVCLPLFKLSEVFYILKKITAVCVSCSSLFRFHMKLKKRLVNCMMSNSSDAKALLSLGNSVTLLSPEQLSALPATNLSNVLQSLGLNLRWTTGQLLTIVRNQLGDKKCDEVSGKDLLALQSVAAGLPSCALKNDKVEEILTDKEVLKNMSQQMRKGQLKAMLQGLLGKMNPSELVQKLPGPLLRSISLNNLDKANITSLDQVQNKTWSRSQAAYLAKKMFNLKQLHFQKLNSVLQGVTCEMIDNVSDSSVMEMAQAITKTPQWLSKVQARCAAQKLLLTLEKMRPNYLKTITEQELDAIPTTLLLYLPPWNVKDLPDSVCRAFLDKMQMANLSSLPLHAPSRPAITQRALLCLTNGKNLSELTIADMSGLGQLLCEVKPSQIQLMAPDVIKFSLQTMAFCSHIPQLHKHDLIQMVNQTFGNPSDWPEKTMESLGPLLLLDDNTASFLPNKPWMKDVLVFLKSRLHLTSDFLQKKLFDLTTTASNAARRKRETGNGGGSSGNVIDPSEKLIEELGMNNVYWTAPKLEMMSNSTFLATVETLGAIPGYSADQLHVLSNKGVQAFGPVTQMTDRDVARLGCITRGFSNSDLEKLPFSLDILEGIAHCGWNDSQMASVWKSAAKYNNLTVPRMRAAEMVALNRFICGLNSSEISQLSVDAFKDAVGSIDALQCSRNIKKLLKNLTVSAFGNPSTWTEAQVSDLHSIITGLDVAEMASLKPSVFSFLTESCIPHIPPENLVALSVAQLEALGPDNAAMLTAGQRAVLSRDQLAAVERAATGSAAPPQNPPQSDSGASALMGEGVCILVKPLLFLIMGIVLL</sequence>
<dbReference type="FunCoup" id="A0A3B3IGS0">
    <property type="interactions" value="737"/>
</dbReference>
<proteinExistence type="predicted"/>
<reference evidence="3 4" key="1">
    <citation type="journal article" date="2007" name="Nature">
        <title>The medaka draft genome and insights into vertebrate genome evolution.</title>
        <authorList>
            <person name="Kasahara M."/>
            <person name="Naruse K."/>
            <person name="Sasaki S."/>
            <person name="Nakatani Y."/>
            <person name="Qu W."/>
            <person name="Ahsan B."/>
            <person name="Yamada T."/>
            <person name="Nagayasu Y."/>
            <person name="Doi K."/>
            <person name="Kasai Y."/>
            <person name="Jindo T."/>
            <person name="Kobayashi D."/>
            <person name="Shimada A."/>
            <person name="Toyoda A."/>
            <person name="Kuroki Y."/>
            <person name="Fujiyama A."/>
            <person name="Sasaki T."/>
            <person name="Shimizu A."/>
            <person name="Asakawa S."/>
            <person name="Shimizu N."/>
            <person name="Hashimoto S."/>
            <person name="Yang J."/>
            <person name="Lee Y."/>
            <person name="Matsushima K."/>
            <person name="Sugano S."/>
            <person name="Sakaizumi M."/>
            <person name="Narita T."/>
            <person name="Ohishi K."/>
            <person name="Haga S."/>
            <person name="Ohta F."/>
            <person name="Nomoto H."/>
            <person name="Nogata K."/>
            <person name="Morishita T."/>
            <person name="Endo T."/>
            <person name="Shin-I T."/>
            <person name="Takeda H."/>
            <person name="Morishita S."/>
            <person name="Kohara Y."/>
        </authorList>
    </citation>
    <scope>NUCLEOTIDE SEQUENCE [LARGE SCALE GENOMIC DNA]</scope>
    <source>
        <strain evidence="3 4">Hd-rR</strain>
    </source>
</reference>
<evidence type="ECO:0000313" key="3">
    <source>
        <dbReference type="Ensembl" id="ENSORLP00000043014.1"/>
    </source>
</evidence>
<reference evidence="3" key="2">
    <citation type="submission" date="2025-08" db="UniProtKB">
        <authorList>
            <consortium name="Ensembl"/>
        </authorList>
    </citation>
    <scope>IDENTIFICATION</scope>
    <source>
        <strain evidence="3">Hd-rR</strain>
    </source>
</reference>
<dbReference type="Ensembl" id="ENSORLT00000036695.1">
    <property type="protein sequence ID" value="ENSORLP00000043014.1"/>
    <property type="gene ID" value="ENSORLG00000027159.1"/>
</dbReference>
<dbReference type="InParanoid" id="A0A3B3IGS0"/>
<dbReference type="STRING" id="8090.ENSORLP00000043014"/>
<gene>
    <name evidence="3" type="primary">otoa</name>
</gene>
<dbReference type="GeneTree" id="ENSGT00950000182957"/>
<dbReference type="PANTHER" id="PTHR23412:SF21">
    <property type="entry name" value="OTOANCORIN ISOFORM X1"/>
    <property type="match status" value="1"/>
</dbReference>
<dbReference type="PANTHER" id="PTHR23412">
    <property type="entry name" value="STEREOCILIN RELATED"/>
    <property type="match status" value="1"/>
</dbReference>
<accession>A0A3B3IGS0</accession>
<dbReference type="Proteomes" id="UP000001038">
    <property type="component" value="Chromosome 16"/>
</dbReference>
<keyword evidence="1" id="KW-0732">Signal</keyword>
<dbReference type="Bgee" id="ENSORLG00000027159">
    <property type="expression patterns" value="Expressed in testis and 5 other cell types or tissues"/>
</dbReference>